<feature type="transmembrane region" description="Helical" evidence="5">
    <location>
        <begin position="207"/>
        <end position="225"/>
    </location>
</feature>
<evidence type="ECO:0000313" key="7">
    <source>
        <dbReference type="EMBL" id="BBE42720.1"/>
    </source>
</evidence>
<dbReference type="InterPro" id="IPR013525">
    <property type="entry name" value="ABC2_TM"/>
</dbReference>
<evidence type="ECO:0000313" key="8">
    <source>
        <dbReference type="Proteomes" id="UP000509448"/>
    </source>
</evidence>
<gene>
    <name evidence="7" type="ORF">NAS2_1332</name>
</gene>
<dbReference type="PROSITE" id="PS51012">
    <property type="entry name" value="ABC_TM2"/>
    <property type="match status" value="1"/>
</dbReference>
<reference evidence="7 8" key="1">
    <citation type="journal article" date="2019" name="ISME J.">
        <title>Isolation and characterization of a thermophilic sulfur- and iron-reducing thaumarchaeote from a terrestrial acidic hot spring.</title>
        <authorList>
            <person name="Kato S."/>
            <person name="Itoh T."/>
            <person name="Yuki M."/>
            <person name="Nagamori M."/>
            <person name="Ohnishi M."/>
            <person name="Uematsu K."/>
            <person name="Suzuki K."/>
            <person name="Takashina T."/>
            <person name="Ohkuma M."/>
        </authorList>
    </citation>
    <scope>NUCLEOTIDE SEQUENCE [LARGE SCALE GENOMIC DNA]</scope>
    <source>
        <strain evidence="7 8">NAS-02</strain>
    </source>
</reference>
<dbReference type="PRINTS" id="PR00164">
    <property type="entry name" value="ABC2TRNSPORT"/>
</dbReference>
<keyword evidence="3 5" id="KW-1133">Transmembrane helix</keyword>
<dbReference type="GO" id="GO:0043190">
    <property type="term" value="C:ATP-binding cassette (ABC) transporter complex"/>
    <property type="evidence" value="ECO:0007669"/>
    <property type="project" value="InterPro"/>
</dbReference>
<evidence type="ECO:0000259" key="6">
    <source>
        <dbReference type="PROSITE" id="PS51012"/>
    </source>
</evidence>
<dbReference type="Pfam" id="PF01061">
    <property type="entry name" value="ABC2_membrane"/>
    <property type="match status" value="1"/>
</dbReference>
<organism evidence="7 8">
    <name type="scientific">Conexivisphaera calida</name>
    <dbReference type="NCBI Taxonomy" id="1874277"/>
    <lineage>
        <taxon>Archaea</taxon>
        <taxon>Nitrososphaerota</taxon>
        <taxon>Conexivisphaeria</taxon>
        <taxon>Conexivisphaerales</taxon>
        <taxon>Conexivisphaeraceae</taxon>
        <taxon>Conexivisphaera</taxon>
    </lineage>
</organism>
<protein>
    <submittedName>
        <fullName evidence="7">ABC transporter, permease protein</fullName>
    </submittedName>
</protein>
<dbReference type="GO" id="GO:0140359">
    <property type="term" value="F:ABC-type transporter activity"/>
    <property type="evidence" value="ECO:0007669"/>
    <property type="project" value="InterPro"/>
</dbReference>
<evidence type="ECO:0000256" key="5">
    <source>
        <dbReference type="SAM" id="Phobius"/>
    </source>
</evidence>
<evidence type="ECO:0000256" key="4">
    <source>
        <dbReference type="ARBA" id="ARBA00023136"/>
    </source>
</evidence>
<feature type="transmembrane region" description="Helical" evidence="5">
    <location>
        <begin position="26"/>
        <end position="45"/>
    </location>
</feature>
<keyword evidence="4 5" id="KW-0472">Membrane</keyword>
<evidence type="ECO:0000256" key="2">
    <source>
        <dbReference type="ARBA" id="ARBA00022692"/>
    </source>
</evidence>
<evidence type="ECO:0000256" key="1">
    <source>
        <dbReference type="ARBA" id="ARBA00004141"/>
    </source>
</evidence>
<dbReference type="PANTHER" id="PTHR43077">
    <property type="entry name" value="TRANSPORT PERMEASE YVFS-RELATED"/>
    <property type="match status" value="1"/>
</dbReference>
<dbReference type="GeneID" id="55585146"/>
<dbReference type="Proteomes" id="UP000509448">
    <property type="component" value="Chromosome"/>
</dbReference>
<comment type="subcellular location">
    <subcellularLocation>
        <location evidence="1">Membrane</location>
        <topology evidence="1">Multi-pass membrane protein</topology>
    </subcellularLocation>
</comment>
<sequence>MSDRSHGPLHGIWAVANRELVKWYKVPFIIGMSLVQPILWLALFGKAMNLGNLFTASSLQIPGLSIPSQVINEIGRDVMLKMFGTSDYFSFLAAGMLSFIVLFMSMNSGMTMVWDRRLGILNKLLTTPVPRSNLVIGKALASVIKSLVQATVVLLVAVLLGMQFGAEINPIDFLGTYAALFLLSMGLSSLFLILALRATSWESQMMIMNLVNMPLLFTSNSFYPLQMMPWWLRDVAMVNPITYSNEAARGLLLATPGVNIYLDFAYLLAFAVFFTGLLAVMARRMLSR</sequence>
<dbReference type="InterPro" id="IPR000412">
    <property type="entry name" value="ABC_2_transport"/>
</dbReference>
<keyword evidence="2 5" id="KW-0812">Transmembrane</keyword>
<dbReference type="PANTHER" id="PTHR43077:SF10">
    <property type="entry name" value="TRANSPORT PERMEASE PROTEIN"/>
    <property type="match status" value="1"/>
</dbReference>
<dbReference type="EMBL" id="AP018732">
    <property type="protein sequence ID" value="BBE42720.1"/>
    <property type="molecule type" value="Genomic_DNA"/>
</dbReference>
<dbReference type="OrthoDB" id="147058at2157"/>
<dbReference type="AlphaFoldDB" id="A0A4V0P1S3"/>
<keyword evidence="8" id="KW-1185">Reference proteome</keyword>
<feature type="transmembrane region" description="Helical" evidence="5">
    <location>
        <begin position="174"/>
        <end position="195"/>
    </location>
</feature>
<proteinExistence type="predicted"/>
<feature type="transmembrane region" description="Helical" evidence="5">
    <location>
        <begin position="88"/>
        <end position="114"/>
    </location>
</feature>
<dbReference type="InterPro" id="IPR047817">
    <property type="entry name" value="ABC2_TM_bact-type"/>
</dbReference>
<dbReference type="InterPro" id="IPR051328">
    <property type="entry name" value="T7SS_ABC-Transporter"/>
</dbReference>
<evidence type="ECO:0000256" key="3">
    <source>
        <dbReference type="ARBA" id="ARBA00022989"/>
    </source>
</evidence>
<feature type="transmembrane region" description="Helical" evidence="5">
    <location>
        <begin position="135"/>
        <end position="162"/>
    </location>
</feature>
<accession>A0A4V0P1S3</accession>
<dbReference type="RefSeq" id="WP_174448929.1">
    <property type="nucleotide sequence ID" value="NZ_AP018732.1"/>
</dbReference>
<feature type="domain" description="ABC transmembrane type-2" evidence="6">
    <location>
        <begin position="28"/>
        <end position="285"/>
    </location>
</feature>
<dbReference type="KEGG" id="ccai:NAS2_1332"/>
<name>A0A4V0P1S3_9ARCH</name>
<feature type="transmembrane region" description="Helical" evidence="5">
    <location>
        <begin position="260"/>
        <end position="282"/>
    </location>
</feature>
<dbReference type="PIRSF" id="PIRSF006648">
    <property type="entry name" value="DrrB"/>
    <property type="match status" value="1"/>
</dbReference>